<proteinExistence type="predicted"/>
<dbReference type="Gene3D" id="1.10.340.70">
    <property type="match status" value="1"/>
</dbReference>
<gene>
    <name evidence="3" type="ORF">O181_091707</name>
</gene>
<dbReference type="Pfam" id="PF00665">
    <property type="entry name" value="rve"/>
    <property type="match status" value="1"/>
</dbReference>
<dbReference type="InterPro" id="IPR001584">
    <property type="entry name" value="Integrase_cat-core"/>
</dbReference>
<dbReference type="InterPro" id="IPR036397">
    <property type="entry name" value="RNaseH_sf"/>
</dbReference>
<name>A0A9Q3P8W6_9BASI</name>
<dbReference type="GO" id="GO:0005634">
    <property type="term" value="C:nucleus"/>
    <property type="evidence" value="ECO:0007669"/>
    <property type="project" value="UniProtKB-ARBA"/>
</dbReference>
<dbReference type="InterPro" id="IPR041588">
    <property type="entry name" value="Integrase_H2C2"/>
</dbReference>
<evidence type="ECO:0000256" key="1">
    <source>
        <dbReference type="ARBA" id="ARBA00022884"/>
    </source>
</evidence>
<accession>A0A9Q3P8W6</accession>
<protein>
    <recommendedName>
        <fullName evidence="2">Integrase catalytic domain-containing protein</fullName>
    </recommendedName>
</protein>
<dbReference type="EMBL" id="AVOT02058007">
    <property type="protein sequence ID" value="MBW0551992.1"/>
    <property type="molecule type" value="Genomic_DNA"/>
</dbReference>
<dbReference type="OrthoDB" id="413122at2759"/>
<evidence type="ECO:0000313" key="3">
    <source>
        <dbReference type="EMBL" id="MBW0551992.1"/>
    </source>
</evidence>
<comment type="caution">
    <text evidence="3">The sequence shown here is derived from an EMBL/GenBank/DDBJ whole genome shotgun (WGS) entry which is preliminary data.</text>
</comment>
<dbReference type="PANTHER" id="PTHR37984">
    <property type="entry name" value="PROTEIN CBG26694"/>
    <property type="match status" value="1"/>
</dbReference>
<dbReference type="GO" id="GO:0015074">
    <property type="term" value="P:DNA integration"/>
    <property type="evidence" value="ECO:0007669"/>
    <property type="project" value="InterPro"/>
</dbReference>
<dbReference type="InterPro" id="IPR012337">
    <property type="entry name" value="RNaseH-like_sf"/>
</dbReference>
<dbReference type="GO" id="GO:0003723">
    <property type="term" value="F:RNA binding"/>
    <property type="evidence" value="ECO:0007669"/>
    <property type="project" value="UniProtKB-KW"/>
</dbReference>
<dbReference type="Gene3D" id="3.30.420.10">
    <property type="entry name" value="Ribonuclease H-like superfamily/Ribonuclease H"/>
    <property type="match status" value="1"/>
</dbReference>
<dbReference type="Pfam" id="PF17921">
    <property type="entry name" value="Integrase_H2C2"/>
    <property type="match status" value="1"/>
</dbReference>
<dbReference type="SUPFAM" id="SSF53098">
    <property type="entry name" value="Ribonuclease H-like"/>
    <property type="match status" value="1"/>
</dbReference>
<keyword evidence="4" id="KW-1185">Reference proteome</keyword>
<dbReference type="InterPro" id="IPR050951">
    <property type="entry name" value="Retrovirus_Pol_polyprotein"/>
</dbReference>
<sequence>MTLTDRSFINTILHECHDIVASGNILEDRTLERVESCSWWPNGRKDVAEYCQACYRCQKSNRATGKEFGIIIQIQEPKSPLERAHMDWVAALPLGRDRSYNACLLLVDRYSKTPMFLKCHKEDTEMDTAIIIWNNAISHTGLSQNLISDRVPKFTSELWTNLNSLFGTKLSFSKAYHPQTDDLEERMIQTLEDMIRRFCAYGLEFKDSYGFMND</sequence>
<keyword evidence="1" id="KW-0694">RNA-binding</keyword>
<evidence type="ECO:0000259" key="2">
    <source>
        <dbReference type="PROSITE" id="PS50994"/>
    </source>
</evidence>
<dbReference type="PROSITE" id="PS50994">
    <property type="entry name" value="INTEGRASE"/>
    <property type="match status" value="1"/>
</dbReference>
<feature type="domain" description="Integrase catalytic" evidence="2">
    <location>
        <begin position="76"/>
        <end position="214"/>
    </location>
</feature>
<reference evidence="3" key="1">
    <citation type="submission" date="2021-03" db="EMBL/GenBank/DDBJ databases">
        <title>Draft genome sequence of rust myrtle Austropuccinia psidii MF-1, a brazilian biotype.</title>
        <authorList>
            <person name="Quecine M.C."/>
            <person name="Pachon D.M.R."/>
            <person name="Bonatelli M.L."/>
            <person name="Correr F.H."/>
            <person name="Franceschini L.M."/>
            <person name="Leite T.F."/>
            <person name="Margarido G.R.A."/>
            <person name="Almeida C.A."/>
            <person name="Ferrarezi J.A."/>
            <person name="Labate C.A."/>
        </authorList>
    </citation>
    <scope>NUCLEOTIDE SEQUENCE</scope>
    <source>
        <strain evidence="3">MF-1</strain>
    </source>
</reference>
<dbReference type="AlphaFoldDB" id="A0A9Q3P8W6"/>
<organism evidence="3 4">
    <name type="scientific">Austropuccinia psidii MF-1</name>
    <dbReference type="NCBI Taxonomy" id="1389203"/>
    <lineage>
        <taxon>Eukaryota</taxon>
        <taxon>Fungi</taxon>
        <taxon>Dikarya</taxon>
        <taxon>Basidiomycota</taxon>
        <taxon>Pucciniomycotina</taxon>
        <taxon>Pucciniomycetes</taxon>
        <taxon>Pucciniales</taxon>
        <taxon>Sphaerophragmiaceae</taxon>
        <taxon>Austropuccinia</taxon>
    </lineage>
</organism>
<evidence type="ECO:0000313" key="4">
    <source>
        <dbReference type="Proteomes" id="UP000765509"/>
    </source>
</evidence>
<dbReference type="Proteomes" id="UP000765509">
    <property type="component" value="Unassembled WGS sequence"/>
</dbReference>
<dbReference type="PANTHER" id="PTHR37984:SF5">
    <property type="entry name" value="PROTEIN NYNRIN-LIKE"/>
    <property type="match status" value="1"/>
</dbReference>